<comment type="caution">
    <text evidence="1">The sequence shown here is derived from an EMBL/GenBank/DDBJ whole genome shotgun (WGS) entry which is preliminary data.</text>
</comment>
<organism evidence="1 2">
    <name type="scientific">Canavalia gladiata</name>
    <name type="common">Sword bean</name>
    <name type="synonym">Dolichos gladiatus</name>
    <dbReference type="NCBI Taxonomy" id="3824"/>
    <lineage>
        <taxon>Eukaryota</taxon>
        <taxon>Viridiplantae</taxon>
        <taxon>Streptophyta</taxon>
        <taxon>Embryophyta</taxon>
        <taxon>Tracheophyta</taxon>
        <taxon>Spermatophyta</taxon>
        <taxon>Magnoliopsida</taxon>
        <taxon>eudicotyledons</taxon>
        <taxon>Gunneridae</taxon>
        <taxon>Pentapetalae</taxon>
        <taxon>rosids</taxon>
        <taxon>fabids</taxon>
        <taxon>Fabales</taxon>
        <taxon>Fabaceae</taxon>
        <taxon>Papilionoideae</taxon>
        <taxon>50 kb inversion clade</taxon>
        <taxon>NPAAA clade</taxon>
        <taxon>indigoferoid/millettioid clade</taxon>
        <taxon>Phaseoleae</taxon>
        <taxon>Canavalia</taxon>
    </lineage>
</organism>
<proteinExistence type="predicted"/>
<dbReference type="EMBL" id="JAYMYQ010000008">
    <property type="protein sequence ID" value="KAK7315642.1"/>
    <property type="molecule type" value="Genomic_DNA"/>
</dbReference>
<accession>A0AAN9KDX5</accession>
<dbReference type="AlphaFoldDB" id="A0AAN9KDX5"/>
<sequence>MRWVPLPYLHGFSWLECGSVWPRGSDAQALSPSPFGSPLLHAFVKDQNIFSGATQIKPLHGELHPFSAPLSVGNRICHLPRIMRQVSEIMGLHENFLGAHGRALHAGHVAFPM</sequence>
<name>A0AAN9KDX5_CANGL</name>
<protein>
    <submittedName>
        <fullName evidence="1">Uncharacterized protein</fullName>
    </submittedName>
</protein>
<gene>
    <name evidence="1" type="ORF">VNO77_34208</name>
</gene>
<evidence type="ECO:0000313" key="1">
    <source>
        <dbReference type="EMBL" id="KAK7315642.1"/>
    </source>
</evidence>
<evidence type="ECO:0000313" key="2">
    <source>
        <dbReference type="Proteomes" id="UP001367508"/>
    </source>
</evidence>
<reference evidence="1 2" key="1">
    <citation type="submission" date="2024-01" db="EMBL/GenBank/DDBJ databases">
        <title>The genomes of 5 underutilized Papilionoideae crops provide insights into root nodulation and disease resistanc.</title>
        <authorList>
            <person name="Jiang F."/>
        </authorList>
    </citation>
    <scope>NUCLEOTIDE SEQUENCE [LARGE SCALE GENOMIC DNA]</scope>
    <source>
        <strain evidence="1">LVBAO_FW01</strain>
        <tissue evidence="1">Leaves</tissue>
    </source>
</reference>
<keyword evidence="2" id="KW-1185">Reference proteome</keyword>
<dbReference type="Proteomes" id="UP001367508">
    <property type="component" value="Unassembled WGS sequence"/>
</dbReference>